<feature type="domain" description="MGS-like" evidence="16">
    <location>
        <begin position="937"/>
        <end position="1094"/>
    </location>
</feature>
<dbReference type="Gene3D" id="3.40.50.1380">
    <property type="entry name" value="Methylglyoxal synthase-like domain"/>
    <property type="match status" value="1"/>
</dbReference>
<dbReference type="SMART" id="SM01096">
    <property type="entry name" value="CPSase_L_D3"/>
    <property type="match status" value="1"/>
</dbReference>
<feature type="binding site" evidence="14">
    <location>
        <position position="284"/>
    </location>
    <ligand>
        <name>Mg(2+)</name>
        <dbReference type="ChEBI" id="CHEBI:18420"/>
        <label>1</label>
    </ligand>
</feature>
<dbReference type="HAMAP" id="MF_01210_B">
    <property type="entry name" value="CPSase_L_chain_B"/>
    <property type="match status" value="1"/>
</dbReference>
<feature type="binding site" evidence="14">
    <location>
        <position position="243"/>
    </location>
    <ligand>
        <name>ATP</name>
        <dbReference type="ChEBI" id="CHEBI:30616"/>
        <label>1</label>
    </ligand>
</feature>
<dbReference type="NCBIfam" id="NF009455">
    <property type="entry name" value="PRK12815.1"/>
    <property type="match status" value="1"/>
</dbReference>
<dbReference type="SMART" id="SM00851">
    <property type="entry name" value="MGS"/>
    <property type="match status" value="1"/>
</dbReference>
<dbReference type="NCBIfam" id="NF003671">
    <property type="entry name" value="PRK05294.1"/>
    <property type="match status" value="1"/>
</dbReference>
<dbReference type="SUPFAM" id="SSF52440">
    <property type="entry name" value="PreATP-grasp domain"/>
    <property type="match status" value="2"/>
</dbReference>
<dbReference type="PROSITE" id="PS50975">
    <property type="entry name" value="ATP_GRASP"/>
    <property type="match status" value="2"/>
</dbReference>
<keyword evidence="7 14" id="KW-0677">Repeat</keyword>
<feature type="binding site" evidence="14">
    <location>
        <position position="299"/>
    </location>
    <ligand>
        <name>ATP</name>
        <dbReference type="ChEBI" id="CHEBI:30616"/>
        <label>1</label>
    </ligand>
</feature>
<feature type="binding site" evidence="14">
    <location>
        <position position="129"/>
    </location>
    <ligand>
        <name>ATP</name>
        <dbReference type="ChEBI" id="CHEBI:30616"/>
        <label>1</label>
    </ligand>
</feature>
<keyword evidence="8 14" id="KW-0547">Nucleotide-binding</keyword>
<feature type="binding site" evidence="14">
    <location>
        <position position="836"/>
    </location>
    <ligand>
        <name>Mg(2+)</name>
        <dbReference type="ChEBI" id="CHEBI:18420"/>
        <label>4</label>
    </ligand>
</feature>
<feature type="binding site" evidence="14">
    <location>
        <position position="834"/>
    </location>
    <ligand>
        <name>Mg(2+)</name>
        <dbReference type="ChEBI" id="CHEBI:18420"/>
        <label>4</label>
    </ligand>
</feature>
<gene>
    <name evidence="14 17" type="primary">carB</name>
    <name evidence="17" type="ORF">VLY81_04125</name>
</gene>
<evidence type="ECO:0000256" key="7">
    <source>
        <dbReference type="ARBA" id="ARBA00022737"/>
    </source>
</evidence>
<feature type="binding site" evidence="14">
    <location>
        <position position="208"/>
    </location>
    <ligand>
        <name>ATP</name>
        <dbReference type="ChEBI" id="CHEBI:30616"/>
        <label>1</label>
    </ligand>
</feature>
<comment type="subunit">
    <text evidence="14">Composed of two chains; the small (or glutamine) chain promotes the hydrolysis of glutamine to ammonia, which is used by the large (or ammonia) chain to synthesize carbamoyl phosphate. Tetramer of heterodimers (alpha,beta)4.</text>
</comment>
<comment type="caution">
    <text evidence="14">Lacks conserved residue(s) required for the propagation of feature annotation.</text>
</comment>
<comment type="function">
    <text evidence="14">Large subunit of the glutamine-dependent carbamoyl phosphate synthetase (CPSase). CPSase catalyzes the formation of carbamoyl phosphate from the ammonia moiety of glutamine, carbonate, and phosphate donated by ATP, constituting the first step of 2 biosynthetic pathways, one leading to arginine and/or urea and the other to pyrimidine nucleotides. The large subunit (synthetase) binds the substrates ammonia (free or transferred from glutamine from the small subunit), hydrogencarbonate and ATP and carries out an ATP-coupled ligase reaction, activating hydrogencarbonate by forming carboxy phosphate which reacts with ammonia to form carbamoyl phosphate.</text>
</comment>
<evidence type="ECO:0000256" key="10">
    <source>
        <dbReference type="ARBA" id="ARBA00022842"/>
    </source>
</evidence>
<feature type="domain" description="ATP-grasp" evidence="15">
    <location>
        <begin position="673"/>
        <end position="863"/>
    </location>
</feature>
<dbReference type="CDD" id="cd01424">
    <property type="entry name" value="MGS_CPS_II"/>
    <property type="match status" value="1"/>
</dbReference>
<dbReference type="EMBL" id="CP141614">
    <property type="protein sequence ID" value="WRP15360.1"/>
    <property type="molecule type" value="Genomic_DNA"/>
</dbReference>
<evidence type="ECO:0000259" key="15">
    <source>
        <dbReference type="PROSITE" id="PS50975"/>
    </source>
</evidence>
<dbReference type="SMART" id="SM01209">
    <property type="entry name" value="GARS_A"/>
    <property type="match status" value="1"/>
</dbReference>
<feature type="binding site" evidence="14">
    <location>
        <position position="241"/>
    </location>
    <ligand>
        <name>ATP</name>
        <dbReference type="ChEBI" id="CHEBI:30616"/>
        <label>1</label>
    </ligand>
</feature>
<dbReference type="SUPFAM" id="SSF48108">
    <property type="entry name" value="Carbamoyl phosphate synthetase, large subunit connection domain"/>
    <property type="match status" value="1"/>
</dbReference>
<feature type="binding site" evidence="14">
    <location>
        <position position="834"/>
    </location>
    <ligand>
        <name>Mg(2+)</name>
        <dbReference type="ChEBI" id="CHEBI:18420"/>
        <label>3</label>
    </ligand>
</feature>
<feature type="binding site" evidence="14">
    <location>
        <position position="299"/>
    </location>
    <ligand>
        <name>Mg(2+)</name>
        <dbReference type="ChEBI" id="CHEBI:18420"/>
        <label>2</label>
    </ligand>
</feature>
<keyword evidence="10" id="KW-0460">Magnesium</keyword>
<dbReference type="Pfam" id="PF25596">
    <property type="entry name" value="CPSase_L_D1"/>
    <property type="match status" value="2"/>
</dbReference>
<dbReference type="Gene3D" id="3.40.50.20">
    <property type="match status" value="2"/>
</dbReference>
<evidence type="ECO:0000256" key="12">
    <source>
        <dbReference type="ARBA" id="ARBA00023211"/>
    </source>
</evidence>
<evidence type="ECO:0000256" key="2">
    <source>
        <dbReference type="ARBA" id="ARBA00009799"/>
    </source>
</evidence>
<feature type="binding site" evidence="14">
    <location>
        <position position="754"/>
    </location>
    <ligand>
        <name>ATP</name>
        <dbReference type="ChEBI" id="CHEBI:30616"/>
        <label>2</label>
    </ligand>
</feature>
<feature type="binding site" evidence="14">
    <location>
        <position position="822"/>
    </location>
    <ligand>
        <name>ATP</name>
        <dbReference type="ChEBI" id="CHEBI:30616"/>
        <label>2</label>
    </ligand>
</feature>
<dbReference type="InterPro" id="IPR006275">
    <property type="entry name" value="CPSase_lsu"/>
</dbReference>
<dbReference type="EC" id="6.3.5.5" evidence="14"/>
<feature type="binding site" evidence="14">
    <location>
        <position position="834"/>
    </location>
    <ligand>
        <name>ATP</name>
        <dbReference type="ChEBI" id="CHEBI:30616"/>
        <label>2</label>
    </ligand>
</feature>
<feature type="binding site" evidence="14">
    <location>
        <position position="242"/>
    </location>
    <ligand>
        <name>ATP</name>
        <dbReference type="ChEBI" id="CHEBI:30616"/>
        <label>1</label>
    </ligand>
</feature>
<dbReference type="Pfam" id="PF02786">
    <property type="entry name" value="CPSase_L_D2"/>
    <property type="match status" value="2"/>
</dbReference>
<dbReference type="InterPro" id="IPR033937">
    <property type="entry name" value="MGS_CPS_CarB"/>
</dbReference>
<keyword evidence="12" id="KW-0464">Manganese</keyword>
<evidence type="ECO:0000256" key="8">
    <source>
        <dbReference type="ARBA" id="ARBA00022741"/>
    </source>
</evidence>
<dbReference type="PANTHER" id="PTHR11405">
    <property type="entry name" value="CARBAMOYLTRANSFERASE FAMILY MEMBER"/>
    <property type="match status" value="1"/>
</dbReference>
<feature type="binding site" evidence="14">
    <location>
        <position position="782"/>
    </location>
    <ligand>
        <name>ATP</name>
        <dbReference type="ChEBI" id="CHEBI:30616"/>
        <label>2</label>
    </ligand>
</feature>
<protein>
    <recommendedName>
        <fullName evidence="14">Carbamoyl phosphate synthase large chain</fullName>
        <ecNumber evidence="14">6.3.4.16</ecNumber>
        <ecNumber evidence="14">6.3.5.5</ecNumber>
    </recommendedName>
    <alternativeName>
        <fullName evidence="14">Carbamoyl phosphate synthetase ammonia chain</fullName>
    </alternativeName>
</protein>
<dbReference type="Gene3D" id="3.30.470.20">
    <property type="entry name" value="ATP-grasp fold, B domain"/>
    <property type="match status" value="2"/>
</dbReference>
<dbReference type="Pfam" id="PF02787">
    <property type="entry name" value="CPSase_L_D3"/>
    <property type="match status" value="1"/>
</dbReference>
<feature type="binding site" evidence="14">
    <location>
        <position position="301"/>
    </location>
    <ligand>
        <name>Mn(2+)</name>
        <dbReference type="ChEBI" id="CHEBI:29035"/>
        <label>2</label>
    </ligand>
</feature>
<dbReference type="RefSeq" id="WP_324669762.1">
    <property type="nucleotide sequence ID" value="NZ_CP141614.1"/>
</dbReference>
<feature type="binding site" evidence="14">
    <location>
        <position position="748"/>
    </location>
    <ligand>
        <name>ATP</name>
        <dbReference type="ChEBI" id="CHEBI:30616"/>
        <label>2</label>
    </ligand>
</feature>
<comment type="similarity">
    <text evidence="2 14">Belongs to the CarB family.</text>
</comment>
<dbReference type="InterPro" id="IPR011761">
    <property type="entry name" value="ATP-grasp"/>
</dbReference>
<feature type="binding site" evidence="14">
    <location>
        <position position="781"/>
    </location>
    <ligand>
        <name>ATP</name>
        <dbReference type="ChEBI" id="CHEBI:30616"/>
        <label>2</label>
    </ligand>
</feature>
<dbReference type="PROSITE" id="PS00866">
    <property type="entry name" value="CPSASE_1"/>
    <property type="match status" value="2"/>
</dbReference>
<dbReference type="PRINTS" id="PR00098">
    <property type="entry name" value="CPSASE"/>
</dbReference>
<dbReference type="EC" id="6.3.4.16" evidence="14"/>
<feature type="binding site" evidence="14">
    <location>
        <position position="822"/>
    </location>
    <ligand>
        <name>Mg(2+)</name>
        <dbReference type="ChEBI" id="CHEBI:18420"/>
        <label>3</label>
    </ligand>
</feature>
<dbReference type="InterPro" id="IPR016185">
    <property type="entry name" value="PreATP-grasp_dom_sf"/>
</dbReference>
<feature type="binding site" evidence="14">
    <location>
        <position position="834"/>
    </location>
    <ligand>
        <name>Mn(2+)</name>
        <dbReference type="ChEBI" id="CHEBI:29035"/>
        <label>3</label>
    </ligand>
</feature>
<dbReference type="InterPro" id="IPR036897">
    <property type="entry name" value="CarbamoylP_synth_lsu_oligo_sf"/>
</dbReference>
<proteinExistence type="inferred from homology"/>
<name>A0ABZ1BRX2_9FIRM</name>
<dbReference type="SUPFAM" id="SSF52335">
    <property type="entry name" value="Methylglyoxal synthase-like"/>
    <property type="match status" value="1"/>
</dbReference>
<dbReference type="InterPro" id="IPR005483">
    <property type="entry name" value="CPSase_dom"/>
</dbReference>
<feature type="binding site" evidence="14">
    <location>
        <position position="750"/>
    </location>
    <ligand>
        <name>ATP</name>
        <dbReference type="ChEBI" id="CHEBI:30616"/>
        <label>2</label>
    </ligand>
</feature>
<feature type="binding site" evidence="14">
    <location>
        <position position="169"/>
    </location>
    <ligand>
        <name>ATP</name>
        <dbReference type="ChEBI" id="CHEBI:30616"/>
        <label>1</label>
    </ligand>
</feature>
<feature type="binding site" evidence="14">
    <location>
        <position position="175"/>
    </location>
    <ligand>
        <name>ATP</name>
        <dbReference type="ChEBI" id="CHEBI:30616"/>
        <label>1</label>
    </ligand>
</feature>
<comment type="catalytic activity">
    <reaction evidence="14">
        <text>hydrogencarbonate + L-glutamine + 2 ATP + H2O = carbamoyl phosphate + L-glutamate + 2 ADP + phosphate + 2 H(+)</text>
        <dbReference type="Rhea" id="RHEA:18633"/>
        <dbReference type="ChEBI" id="CHEBI:15377"/>
        <dbReference type="ChEBI" id="CHEBI:15378"/>
        <dbReference type="ChEBI" id="CHEBI:17544"/>
        <dbReference type="ChEBI" id="CHEBI:29985"/>
        <dbReference type="ChEBI" id="CHEBI:30616"/>
        <dbReference type="ChEBI" id="CHEBI:43474"/>
        <dbReference type="ChEBI" id="CHEBI:58228"/>
        <dbReference type="ChEBI" id="CHEBI:58359"/>
        <dbReference type="ChEBI" id="CHEBI:456216"/>
        <dbReference type="EC" id="6.3.5.5"/>
    </reaction>
</comment>
<keyword evidence="6" id="KW-0479">Metal-binding</keyword>
<dbReference type="InterPro" id="IPR058047">
    <property type="entry name" value="CPSase_preATP-grasp"/>
</dbReference>
<keyword evidence="3 14" id="KW-0055">Arginine biosynthesis</keyword>
<evidence type="ECO:0000256" key="14">
    <source>
        <dbReference type="HAMAP-Rule" id="MF_01210"/>
    </source>
</evidence>
<feature type="binding site" evidence="14">
    <location>
        <position position="836"/>
    </location>
    <ligand>
        <name>Mn(2+)</name>
        <dbReference type="ChEBI" id="CHEBI:29035"/>
        <label>4</label>
    </ligand>
</feature>
<keyword evidence="11 14" id="KW-0665">Pyrimidine biosynthesis</keyword>
<dbReference type="SUPFAM" id="SSF56059">
    <property type="entry name" value="Glutathione synthetase ATP-binding domain-like"/>
    <property type="match status" value="2"/>
</dbReference>
<dbReference type="InterPro" id="IPR036914">
    <property type="entry name" value="MGS-like_dom_sf"/>
</dbReference>
<comment type="catalytic activity">
    <reaction evidence="13 14">
        <text>hydrogencarbonate + NH4(+) + 2 ATP = carbamoyl phosphate + 2 ADP + phosphate + 2 H(+)</text>
        <dbReference type="Rhea" id="RHEA:18029"/>
        <dbReference type="ChEBI" id="CHEBI:15378"/>
        <dbReference type="ChEBI" id="CHEBI:17544"/>
        <dbReference type="ChEBI" id="CHEBI:28938"/>
        <dbReference type="ChEBI" id="CHEBI:30616"/>
        <dbReference type="ChEBI" id="CHEBI:43474"/>
        <dbReference type="ChEBI" id="CHEBI:58228"/>
        <dbReference type="ChEBI" id="CHEBI:456216"/>
        <dbReference type="EC" id="6.3.4.16"/>
    </reaction>
</comment>
<reference evidence="18" key="1">
    <citation type="submission" date="2023-12" db="EMBL/GenBank/DDBJ databases">
        <title>Novel isolates from deep terrestrial aquifers shed light on the physiology and ecology of the class Limnochordia.</title>
        <authorList>
            <person name="Karnachuk O.V."/>
            <person name="Lukina A.P."/>
            <person name="Avakyan M.R."/>
            <person name="Kadnikov V."/>
            <person name="Begmatov S."/>
            <person name="Beletsky A.V."/>
            <person name="Mardanov A.V."/>
            <person name="Ravin N.V."/>
        </authorList>
    </citation>
    <scope>NUCLEOTIDE SEQUENCE [LARGE SCALE GENOMIC DNA]</scope>
    <source>
        <strain evidence="18">LN</strain>
    </source>
</reference>
<evidence type="ECO:0000256" key="5">
    <source>
        <dbReference type="ARBA" id="ARBA00022605"/>
    </source>
</evidence>
<feature type="domain" description="ATP-grasp" evidence="15">
    <location>
        <begin position="133"/>
        <end position="328"/>
    </location>
</feature>
<comment type="pathway">
    <text evidence="1 14">Amino-acid biosynthesis; L-arginine biosynthesis; carbamoyl phosphate from bicarbonate: step 1/1.</text>
</comment>
<comment type="pathway">
    <text evidence="14">Pyrimidine metabolism; UMP biosynthesis via de novo pathway; (S)-dihydroorotate from bicarbonate: step 1/3.</text>
</comment>
<feature type="binding site" evidence="14">
    <location>
        <position position="299"/>
    </location>
    <ligand>
        <name>Mn(2+)</name>
        <dbReference type="ChEBI" id="CHEBI:29035"/>
        <label>2</label>
    </ligand>
</feature>
<feature type="binding site" evidence="14">
    <location>
        <position position="780"/>
    </location>
    <ligand>
        <name>ATP</name>
        <dbReference type="ChEBI" id="CHEBI:30616"/>
        <label>2</label>
    </ligand>
</feature>
<evidence type="ECO:0000256" key="13">
    <source>
        <dbReference type="ARBA" id="ARBA00047359"/>
    </source>
</evidence>
<dbReference type="HAMAP" id="MF_01210_A">
    <property type="entry name" value="CPSase_L_chain_A"/>
    <property type="match status" value="1"/>
</dbReference>
<feature type="binding site" evidence="14">
    <location>
        <position position="299"/>
    </location>
    <ligand>
        <name>Mn(2+)</name>
        <dbReference type="ChEBI" id="CHEBI:29035"/>
        <label>1</label>
    </ligand>
</feature>
<sequence length="1094" mass="118954">MPKRADLKKVMVIGSGPIIIGQAAEFDYAGTQACKALKEEGLEVALVNSNPATIMTDENMADRVYLEPLVPDVVERILERERPQGLLPTLGGQTGLNLAFELARRGILERLGIDLLGTPLHAIERAEDRERFKATMEAIGEPVPESRTVTTVEEALAFAESVGYPVIVRPAYTLGGTGGGVARRPEQLAQVASKGLKRSLIGQVLVEKSVVGWKEIEYEVMRDGADNCITVCNMENLDPMGIHTGDSIVVAPSQTLTDREHQTLRSAALRIIRALGIQGGCNVQFALAPDGSGRYYVIEVNPRVSRSSALASKATGYPIARVAAKIAVGLRLDEIPNAVTGQTLAAFEPVLDYVVVKIPRWPFDKFPLADRRLGTQMKATGEVMAIDRTLAGALQKAVRSLEAGYDGLWDAAMAALDDGELRRAVSMPDDRRLLAVAEAFRRGFSVEELNGLTGIAPYFLSVIKGIVEAEQELQSHPEGLEARLLELKRLGFSDRRLARLTGRREDEVRELRHRRGIVPVYKSVDTCAGEFEAQTAYYYSTYEREDEAPDSQRRKVLVIGAGPIRIGQGIEFDYCSVHSVWALQRMGYEAVIVNNNPETVSTDFDTSDRLYFEPLTLEDVLEVVRRERPEAVIVQFGGQTAINLARPLADRGVPILGTSADAIDLAEDRRRFAELLGSLGIPQAEGAAASSLEEALGIANKLGYPLMVRPSYVLGGRAMEICHDEDELLEYIKMAVQVAPEHPVLLDRYLPGREIEVDAICDGEQVLIPGIMEHIERAGVHSGDSTAVFPPVHLTPEQEATIVQYTRRLALALGVRGLLNVQFVVSQGRVYVLEANPRASRTVPYLSKVTGIPMVALATQVMAGASLASLGYTVDGLVYGRTTPPPFTAVKAPVFSFDKLDDVDVLLGPEMKSTGEVLGLNGDYPWALYKALLGAGINVRTSGTALVTLADRDKQEALPTVRRLAELGFRILATTGTLRFLEAHGVRAEFAHKVGEGHPDVVELVRAGQIDLVINTPTRGRIPERNGFKLRRAAVEFKVPCFTSLDLAAALVEALAQLRAGQVPQPVSLQEYTMGLMAPAGAGRRASSPRRADG</sequence>
<feature type="binding site" evidence="14">
    <location>
        <position position="215"/>
    </location>
    <ligand>
        <name>ATP</name>
        <dbReference type="ChEBI" id="CHEBI:30616"/>
        <label>1</label>
    </ligand>
</feature>
<dbReference type="PROSITE" id="PS51855">
    <property type="entry name" value="MGS"/>
    <property type="match status" value="1"/>
</dbReference>
<dbReference type="InterPro" id="IPR011607">
    <property type="entry name" value="MGS-like_dom"/>
</dbReference>
<feature type="region of interest" description="Allosteric domain" evidence="14">
    <location>
        <begin position="937"/>
        <end position="1094"/>
    </location>
</feature>
<evidence type="ECO:0000256" key="6">
    <source>
        <dbReference type="ARBA" id="ARBA00022723"/>
    </source>
</evidence>
<keyword evidence="4 14" id="KW-0436">Ligase</keyword>
<evidence type="ECO:0000256" key="1">
    <source>
        <dbReference type="ARBA" id="ARBA00005077"/>
    </source>
</evidence>
<feature type="binding site" evidence="14">
    <location>
        <position position="299"/>
    </location>
    <ligand>
        <name>Mg(2+)</name>
        <dbReference type="ChEBI" id="CHEBI:18420"/>
        <label>1</label>
    </ligand>
</feature>
<evidence type="ECO:0000256" key="4">
    <source>
        <dbReference type="ARBA" id="ARBA00022598"/>
    </source>
</evidence>
<feature type="binding site" evidence="14">
    <location>
        <position position="709"/>
    </location>
    <ligand>
        <name>ATP</name>
        <dbReference type="ChEBI" id="CHEBI:30616"/>
        <label>2</label>
    </ligand>
</feature>
<keyword evidence="9 14" id="KW-0067">ATP-binding</keyword>
<evidence type="ECO:0000256" key="3">
    <source>
        <dbReference type="ARBA" id="ARBA00022571"/>
    </source>
</evidence>
<feature type="binding site" evidence="14">
    <location>
        <position position="284"/>
    </location>
    <ligand>
        <name>ATP</name>
        <dbReference type="ChEBI" id="CHEBI:30616"/>
        <label>1</label>
    </ligand>
</feature>
<dbReference type="InterPro" id="IPR005479">
    <property type="entry name" value="CPAse_ATP-bd"/>
</dbReference>
<comment type="domain">
    <text evidence="14">The large subunit is composed of 2 ATP-grasp domains that are involved in binding the 2 ATP molecules needed for carbamoyl phosphate synthesis. The N-terminal ATP-grasp domain (referred to as the carboxyphosphate synthetic component) catalyzes the ATP-dependent phosphorylation of hydrogencarbonate to carboxyphosphate and the subsequent nucleophilic attack by ammonia to form a carbamate intermediate. The C-terminal ATP-grasp domain (referred to as the carbamoyl phosphate synthetic component) then catalyzes the phosphorylation of carbamate with the second ATP to form the end product carbamoyl phosphate. The reactive and unstable enzyme intermediates are sequentially channeled from one active site to the next through the interior of the protein over a distance of at least 96 A.</text>
</comment>
<accession>A0ABZ1BRX2</accession>
<dbReference type="PROSITE" id="PS00867">
    <property type="entry name" value="CPSASE_2"/>
    <property type="match status" value="2"/>
</dbReference>
<comment type="cofactor">
    <cofactor evidence="14">
        <name>Mg(2+)</name>
        <dbReference type="ChEBI" id="CHEBI:18420"/>
    </cofactor>
    <cofactor evidence="14">
        <name>Mn(2+)</name>
        <dbReference type="ChEBI" id="CHEBI:29035"/>
    </cofactor>
    <text evidence="14">Binds 4 Mg(2+) or Mn(2+) ions per subunit.</text>
</comment>
<organism evidence="17 18">
    <name type="scientific">Geochorda subterranea</name>
    <dbReference type="NCBI Taxonomy" id="3109564"/>
    <lineage>
        <taxon>Bacteria</taxon>
        <taxon>Bacillati</taxon>
        <taxon>Bacillota</taxon>
        <taxon>Limnochordia</taxon>
        <taxon>Limnochordales</taxon>
        <taxon>Geochordaceae</taxon>
        <taxon>Geochorda</taxon>
    </lineage>
</organism>
<feature type="binding site" evidence="14">
    <location>
        <position position="822"/>
    </location>
    <ligand>
        <name>Mn(2+)</name>
        <dbReference type="ChEBI" id="CHEBI:29035"/>
        <label>3</label>
    </ligand>
</feature>
<keyword evidence="18" id="KW-1185">Reference proteome</keyword>
<dbReference type="Proteomes" id="UP001333102">
    <property type="component" value="Chromosome"/>
</dbReference>
<dbReference type="Pfam" id="PF02142">
    <property type="entry name" value="MGS"/>
    <property type="match status" value="1"/>
</dbReference>
<feature type="region of interest" description="Carboxyphosphate synthetic domain" evidence="14">
    <location>
        <begin position="1"/>
        <end position="402"/>
    </location>
</feature>
<keyword evidence="5 14" id="KW-0028">Amino-acid biosynthesis</keyword>
<dbReference type="GO" id="GO:0004088">
    <property type="term" value="F:carbamoyl-phosphate synthase (glutamine-hydrolyzing) activity"/>
    <property type="evidence" value="ECO:0007669"/>
    <property type="project" value="UniProtKB-EC"/>
</dbReference>
<evidence type="ECO:0000313" key="18">
    <source>
        <dbReference type="Proteomes" id="UP001333102"/>
    </source>
</evidence>
<feature type="binding site" evidence="14">
    <location>
        <position position="210"/>
    </location>
    <ligand>
        <name>ATP</name>
        <dbReference type="ChEBI" id="CHEBI:30616"/>
        <label>1</label>
    </ligand>
</feature>
<dbReference type="PANTHER" id="PTHR11405:SF53">
    <property type="entry name" value="CARBAMOYL-PHOSPHATE SYNTHASE [AMMONIA], MITOCHONDRIAL"/>
    <property type="match status" value="1"/>
</dbReference>
<feature type="binding site" evidence="14">
    <location>
        <position position="779"/>
    </location>
    <ligand>
        <name>ATP</name>
        <dbReference type="ChEBI" id="CHEBI:30616"/>
        <label>2</label>
    </ligand>
</feature>
<dbReference type="NCBIfam" id="TIGR01369">
    <property type="entry name" value="CPSaseII_lrg"/>
    <property type="match status" value="1"/>
</dbReference>
<dbReference type="Gene3D" id="1.10.1030.10">
    <property type="entry name" value="Carbamoyl-phosphate synthetase, large subunit oligomerisation domain"/>
    <property type="match status" value="1"/>
</dbReference>
<evidence type="ECO:0000256" key="9">
    <source>
        <dbReference type="ARBA" id="ARBA00022840"/>
    </source>
</evidence>
<feature type="binding site" evidence="14">
    <location>
        <position position="301"/>
    </location>
    <ligand>
        <name>Mg(2+)</name>
        <dbReference type="ChEBI" id="CHEBI:18420"/>
        <label>2</label>
    </ligand>
</feature>
<feature type="binding site" evidence="14">
    <location>
        <position position="284"/>
    </location>
    <ligand>
        <name>Mn(2+)</name>
        <dbReference type="ChEBI" id="CHEBI:29035"/>
        <label>1</label>
    </ligand>
</feature>
<evidence type="ECO:0000313" key="17">
    <source>
        <dbReference type="EMBL" id="WRP15360.1"/>
    </source>
</evidence>
<feature type="binding site" evidence="14">
    <location>
        <position position="834"/>
    </location>
    <ligand>
        <name>Mn(2+)</name>
        <dbReference type="ChEBI" id="CHEBI:29035"/>
        <label>4</label>
    </ligand>
</feature>
<evidence type="ECO:0000259" key="16">
    <source>
        <dbReference type="PROSITE" id="PS51855"/>
    </source>
</evidence>
<evidence type="ECO:0000256" key="11">
    <source>
        <dbReference type="ARBA" id="ARBA00022975"/>
    </source>
</evidence>
<feature type="binding site" evidence="14">
    <location>
        <position position="176"/>
    </location>
    <ligand>
        <name>ATP</name>
        <dbReference type="ChEBI" id="CHEBI:30616"/>
        <label>1</label>
    </ligand>
</feature>
<dbReference type="InterPro" id="IPR005480">
    <property type="entry name" value="CPSase_lsu_oligo"/>
</dbReference>